<keyword evidence="8" id="KW-1185">Reference proteome</keyword>
<dbReference type="SUPFAM" id="SSF51445">
    <property type="entry name" value="(Trans)glycosidases"/>
    <property type="match status" value="1"/>
</dbReference>
<dbReference type="Pfam" id="PF00728">
    <property type="entry name" value="Glyco_hydro_20"/>
    <property type="match status" value="1"/>
</dbReference>
<organism evidence="7 8">
    <name type="scientific">Ignelater luminosus</name>
    <name type="common">Cucubano</name>
    <name type="synonym">Pyrophorus luminosus</name>
    <dbReference type="NCBI Taxonomy" id="2038154"/>
    <lineage>
        <taxon>Eukaryota</taxon>
        <taxon>Metazoa</taxon>
        <taxon>Ecdysozoa</taxon>
        <taxon>Arthropoda</taxon>
        <taxon>Hexapoda</taxon>
        <taxon>Insecta</taxon>
        <taxon>Pterygota</taxon>
        <taxon>Neoptera</taxon>
        <taxon>Endopterygota</taxon>
        <taxon>Coleoptera</taxon>
        <taxon>Polyphaga</taxon>
        <taxon>Elateriformia</taxon>
        <taxon>Elateroidea</taxon>
        <taxon>Elateridae</taxon>
        <taxon>Agrypninae</taxon>
        <taxon>Pyrophorini</taxon>
        <taxon>Ignelater</taxon>
    </lineage>
</organism>
<feature type="transmembrane region" description="Helical" evidence="5">
    <location>
        <begin position="20"/>
        <end position="39"/>
    </location>
</feature>
<dbReference type="OrthoDB" id="10023921at2759"/>
<evidence type="ECO:0000256" key="2">
    <source>
        <dbReference type="ARBA" id="ARBA00006285"/>
    </source>
</evidence>
<evidence type="ECO:0000256" key="3">
    <source>
        <dbReference type="ARBA" id="ARBA00012663"/>
    </source>
</evidence>
<feature type="domain" description="Glycoside hydrolase family 20 catalytic" evidence="6">
    <location>
        <begin position="111"/>
        <end position="218"/>
    </location>
</feature>
<evidence type="ECO:0000313" key="8">
    <source>
        <dbReference type="Proteomes" id="UP000801492"/>
    </source>
</evidence>
<proteinExistence type="inferred from homology"/>
<reference evidence="7" key="1">
    <citation type="submission" date="2019-08" db="EMBL/GenBank/DDBJ databases">
        <title>The genome of the North American firefly Photinus pyralis.</title>
        <authorList>
            <consortium name="Photinus pyralis genome working group"/>
            <person name="Fallon T.R."/>
            <person name="Sander Lower S.E."/>
            <person name="Weng J.-K."/>
        </authorList>
    </citation>
    <scope>NUCLEOTIDE SEQUENCE</scope>
    <source>
        <strain evidence="7">TRF0915ILg1</strain>
        <tissue evidence="7">Whole body</tissue>
    </source>
</reference>
<evidence type="ECO:0000259" key="6">
    <source>
        <dbReference type="Pfam" id="PF00728"/>
    </source>
</evidence>
<dbReference type="EC" id="3.2.1.52" evidence="3"/>
<dbReference type="EMBL" id="VTPC01005565">
    <property type="protein sequence ID" value="KAF2895886.1"/>
    <property type="molecule type" value="Genomic_DNA"/>
</dbReference>
<dbReference type="InterPro" id="IPR017853">
    <property type="entry name" value="GH"/>
</dbReference>
<keyword evidence="4" id="KW-0378">Hydrolase</keyword>
<dbReference type="Proteomes" id="UP000801492">
    <property type="component" value="Unassembled WGS sequence"/>
</dbReference>
<keyword evidence="5" id="KW-1133">Transmembrane helix</keyword>
<dbReference type="PANTHER" id="PTHR21040:SF13">
    <property type="entry name" value="BETA-N-ACETYLHEXOSAMINIDASE"/>
    <property type="match status" value="1"/>
</dbReference>
<evidence type="ECO:0000256" key="1">
    <source>
        <dbReference type="ARBA" id="ARBA00001231"/>
    </source>
</evidence>
<evidence type="ECO:0000256" key="5">
    <source>
        <dbReference type="SAM" id="Phobius"/>
    </source>
</evidence>
<dbReference type="InterPro" id="IPR038901">
    <property type="entry name" value="HEXDC-like"/>
</dbReference>
<accession>A0A8K0D2D0</accession>
<comment type="catalytic activity">
    <reaction evidence="1">
        <text>Hydrolysis of terminal non-reducing N-acetyl-D-hexosamine residues in N-acetyl-beta-D-hexosaminides.</text>
        <dbReference type="EC" id="3.2.1.52"/>
    </reaction>
</comment>
<dbReference type="InterPro" id="IPR015883">
    <property type="entry name" value="Glyco_hydro_20_cat"/>
</dbReference>
<protein>
    <recommendedName>
        <fullName evidence="3">beta-N-acetylhexosaminidase</fullName>
        <ecNumber evidence="3">3.2.1.52</ecNumber>
    </recommendedName>
</protein>
<sequence length="251" mass="29334">MKRSRKCDWWEFFTKPKQILLLISLTVFVVIIIIYFLSWQNNNRSFKKFWKNDHYYDFNNLMYRDSIDAKFEGEKIVHLDLKGAPPKVSYYEKLFPLLVKLGATGLLIEYEDMFPYSGPLLKNVSASNAYSLEDIKTILKLAEESRLSVIPLIQTFGHMEFMLKLKEFEDLREVIEYPQVICPTHEKSLSLIMHMVDEIVKAHPSATKIHIGADEVWFVGVCDRCVGILNKFGWTKSQLFLEHFVGKPLIT</sequence>
<dbReference type="Gene3D" id="3.20.20.80">
    <property type="entry name" value="Glycosidases"/>
    <property type="match status" value="1"/>
</dbReference>
<comment type="similarity">
    <text evidence="2">Belongs to the glycosyl hydrolase 20 family.</text>
</comment>
<dbReference type="AlphaFoldDB" id="A0A8K0D2D0"/>
<dbReference type="GO" id="GO:0005975">
    <property type="term" value="P:carbohydrate metabolic process"/>
    <property type="evidence" value="ECO:0007669"/>
    <property type="project" value="InterPro"/>
</dbReference>
<evidence type="ECO:0000256" key="4">
    <source>
        <dbReference type="ARBA" id="ARBA00022801"/>
    </source>
</evidence>
<dbReference type="PANTHER" id="PTHR21040">
    <property type="entry name" value="BCDNA.GH04120"/>
    <property type="match status" value="1"/>
</dbReference>
<name>A0A8K0D2D0_IGNLU</name>
<comment type="caution">
    <text evidence="7">The sequence shown here is derived from an EMBL/GenBank/DDBJ whole genome shotgun (WGS) entry which is preliminary data.</text>
</comment>
<keyword evidence="5" id="KW-0472">Membrane</keyword>
<gene>
    <name evidence="7" type="ORF">ILUMI_10282</name>
</gene>
<evidence type="ECO:0000313" key="7">
    <source>
        <dbReference type="EMBL" id="KAF2895886.1"/>
    </source>
</evidence>
<keyword evidence="5" id="KW-0812">Transmembrane</keyword>
<dbReference type="GO" id="GO:0004563">
    <property type="term" value="F:beta-N-acetylhexosaminidase activity"/>
    <property type="evidence" value="ECO:0007669"/>
    <property type="project" value="UniProtKB-EC"/>
</dbReference>